<dbReference type="EMBL" id="JAHMHR010000033">
    <property type="protein sequence ID" value="KAK1673102.1"/>
    <property type="molecule type" value="Genomic_DNA"/>
</dbReference>
<evidence type="ECO:0000313" key="2">
    <source>
        <dbReference type="EMBL" id="KAK1673102.1"/>
    </source>
</evidence>
<proteinExistence type="predicted"/>
<dbReference type="AlphaFoldDB" id="A0AAJ0ERS5"/>
<dbReference type="RefSeq" id="XP_060427105.1">
    <property type="nucleotide sequence ID" value="XM_060572654.1"/>
</dbReference>
<organism evidence="2 3">
    <name type="scientific">Colletotrichum godetiae</name>
    <dbReference type="NCBI Taxonomy" id="1209918"/>
    <lineage>
        <taxon>Eukaryota</taxon>
        <taxon>Fungi</taxon>
        <taxon>Dikarya</taxon>
        <taxon>Ascomycota</taxon>
        <taxon>Pezizomycotina</taxon>
        <taxon>Sordariomycetes</taxon>
        <taxon>Hypocreomycetidae</taxon>
        <taxon>Glomerellales</taxon>
        <taxon>Glomerellaceae</taxon>
        <taxon>Colletotrichum</taxon>
        <taxon>Colletotrichum acutatum species complex</taxon>
    </lineage>
</organism>
<keyword evidence="3" id="KW-1185">Reference proteome</keyword>
<sequence>MALLVWFAMAFALFSTPGLADPQMFIPLNFGYYCPRYENKTEVTGERWQIGLSVPGGEKISVTKTYTVGITWTAGVSFTIGPKDKIMSIGMSFTISESVTSSIAQGVTSDCGDPEAPGPKRWRCSMLIIPSMLRVNGHLSESDDRPNCQRVQSKSGGKFEFEAPIVDKGGNPKWTYVVCTCTNLKHWADPGHPPTLCIDPCTRPEG</sequence>
<dbReference type="GeneID" id="85457180"/>
<evidence type="ECO:0000313" key="3">
    <source>
        <dbReference type="Proteomes" id="UP001224890"/>
    </source>
</evidence>
<evidence type="ECO:0000256" key="1">
    <source>
        <dbReference type="SAM" id="SignalP"/>
    </source>
</evidence>
<reference evidence="2" key="1">
    <citation type="submission" date="2021-06" db="EMBL/GenBank/DDBJ databases">
        <title>Comparative genomics, transcriptomics and evolutionary studies reveal genomic signatures of adaptation to plant cell wall in hemibiotrophic fungi.</title>
        <authorList>
            <consortium name="DOE Joint Genome Institute"/>
            <person name="Baroncelli R."/>
            <person name="Diaz J.F."/>
            <person name="Benocci T."/>
            <person name="Peng M."/>
            <person name="Battaglia E."/>
            <person name="Haridas S."/>
            <person name="Andreopoulos W."/>
            <person name="Labutti K."/>
            <person name="Pangilinan J."/>
            <person name="Floch G.L."/>
            <person name="Makela M.R."/>
            <person name="Henrissat B."/>
            <person name="Grigoriev I.V."/>
            <person name="Crouch J.A."/>
            <person name="De Vries R.P."/>
            <person name="Sukno S.A."/>
            <person name="Thon M.R."/>
        </authorList>
    </citation>
    <scope>NUCLEOTIDE SEQUENCE</scope>
    <source>
        <strain evidence="2">CBS 193.32</strain>
    </source>
</reference>
<comment type="caution">
    <text evidence="2">The sequence shown here is derived from an EMBL/GenBank/DDBJ whole genome shotgun (WGS) entry which is preliminary data.</text>
</comment>
<gene>
    <name evidence="2" type="ORF">BDP55DRAFT_634338</name>
</gene>
<keyword evidence="1" id="KW-0732">Signal</keyword>
<feature type="chain" id="PRO_5042526899" evidence="1">
    <location>
        <begin position="21"/>
        <end position="206"/>
    </location>
</feature>
<dbReference type="Proteomes" id="UP001224890">
    <property type="component" value="Unassembled WGS sequence"/>
</dbReference>
<accession>A0AAJ0ERS5</accession>
<name>A0AAJ0ERS5_9PEZI</name>
<protein>
    <submittedName>
        <fullName evidence="2">Uncharacterized protein</fullName>
    </submittedName>
</protein>
<feature type="signal peptide" evidence="1">
    <location>
        <begin position="1"/>
        <end position="20"/>
    </location>
</feature>